<gene>
    <name evidence="6" type="ORF">SAMN05421508_103345</name>
</gene>
<dbReference type="RefSeq" id="WP_097278760.1">
    <property type="nucleotide sequence ID" value="NZ_OCNJ01000003.1"/>
</dbReference>
<dbReference type="GO" id="GO:0042597">
    <property type="term" value="C:periplasmic space"/>
    <property type="evidence" value="ECO:0007669"/>
    <property type="project" value="UniProtKB-SubCell"/>
</dbReference>
<dbReference type="PRINTS" id="PR00909">
    <property type="entry name" value="SPERMDNBNDNG"/>
</dbReference>
<dbReference type="PROSITE" id="PS51318">
    <property type="entry name" value="TAT"/>
    <property type="match status" value="1"/>
</dbReference>
<evidence type="ECO:0000313" key="7">
    <source>
        <dbReference type="Proteomes" id="UP000219621"/>
    </source>
</evidence>
<sequence length="377" mass="41166">MTVLSALSRRTLLKGTAAAATVLAAPAIVTNARASSGEVKIFAWAGYISDEMLAAFEKSTGIKPTYTPYGTNDELLNQLRATKGRGFDIIWPTVDRVPNYVDFGLIQPLDDSKIKWDGVVSALVKGSETRGAMVDGKRYQVPSDWGTEALCYNKDKLKAEYGTLSYGDMLRGDLPGKVTLRAHSALIGIGLYLESQGKLPHPLLDQFKPGNEAVARANFDAIVAEAIKAKGNIVQFWSNENEAQGAFRTNGAVLGQTWDSTAYALRKENLPIGFMAPKEGALAWMEGFCIPAGAENLEQAYAFINWFYTPEAGAMYTEKSGIASASVGAEDKLGDVWKSFVTEAYPGDALDKLWWWPVQDPAYVAIRNEYQDRFLSA</sequence>
<keyword evidence="3 5" id="KW-0732">Signal</keyword>
<proteinExistence type="predicted"/>
<dbReference type="OrthoDB" id="6776301at2"/>
<dbReference type="InterPro" id="IPR006059">
    <property type="entry name" value="SBP"/>
</dbReference>
<evidence type="ECO:0000256" key="4">
    <source>
        <dbReference type="ARBA" id="ARBA00022764"/>
    </source>
</evidence>
<evidence type="ECO:0000256" key="3">
    <source>
        <dbReference type="ARBA" id="ARBA00022729"/>
    </source>
</evidence>
<dbReference type="GO" id="GO:0015846">
    <property type="term" value="P:polyamine transport"/>
    <property type="evidence" value="ECO:0007669"/>
    <property type="project" value="InterPro"/>
</dbReference>
<dbReference type="PANTHER" id="PTHR30222">
    <property type="entry name" value="SPERMIDINE/PUTRESCINE-BINDING PERIPLASMIC PROTEIN"/>
    <property type="match status" value="1"/>
</dbReference>
<keyword evidence="4" id="KW-0574">Periplasm</keyword>
<keyword evidence="7" id="KW-1185">Reference proteome</keyword>
<dbReference type="EMBL" id="OCNJ01000003">
    <property type="protein sequence ID" value="SOD94080.1"/>
    <property type="molecule type" value="Genomic_DNA"/>
</dbReference>
<dbReference type="Pfam" id="PF13416">
    <property type="entry name" value="SBP_bac_8"/>
    <property type="match status" value="1"/>
</dbReference>
<evidence type="ECO:0000256" key="5">
    <source>
        <dbReference type="SAM" id="SignalP"/>
    </source>
</evidence>
<dbReference type="AlphaFoldDB" id="A0A286GEZ8"/>
<evidence type="ECO:0000256" key="2">
    <source>
        <dbReference type="ARBA" id="ARBA00022448"/>
    </source>
</evidence>
<organism evidence="6 7">
    <name type="scientific">Caenispirillum bisanense</name>
    <dbReference type="NCBI Taxonomy" id="414052"/>
    <lineage>
        <taxon>Bacteria</taxon>
        <taxon>Pseudomonadati</taxon>
        <taxon>Pseudomonadota</taxon>
        <taxon>Alphaproteobacteria</taxon>
        <taxon>Rhodospirillales</taxon>
        <taxon>Novispirillaceae</taxon>
        <taxon>Caenispirillum</taxon>
    </lineage>
</organism>
<dbReference type="Proteomes" id="UP000219621">
    <property type="component" value="Unassembled WGS sequence"/>
</dbReference>
<dbReference type="InterPro" id="IPR001188">
    <property type="entry name" value="Sperm_putr-bd"/>
</dbReference>
<feature type="signal peptide" evidence="5">
    <location>
        <begin position="1"/>
        <end position="19"/>
    </location>
</feature>
<evidence type="ECO:0000256" key="1">
    <source>
        <dbReference type="ARBA" id="ARBA00004418"/>
    </source>
</evidence>
<dbReference type="Gene3D" id="3.40.190.10">
    <property type="entry name" value="Periplasmic binding protein-like II"/>
    <property type="match status" value="2"/>
</dbReference>
<protein>
    <submittedName>
        <fullName evidence="6">Spermidine/putrescine transport system substrate-binding protein</fullName>
    </submittedName>
</protein>
<dbReference type="SUPFAM" id="SSF53850">
    <property type="entry name" value="Periplasmic binding protein-like II"/>
    <property type="match status" value="1"/>
</dbReference>
<evidence type="ECO:0000313" key="6">
    <source>
        <dbReference type="EMBL" id="SOD94080.1"/>
    </source>
</evidence>
<comment type="subcellular location">
    <subcellularLocation>
        <location evidence="1">Periplasm</location>
    </subcellularLocation>
</comment>
<dbReference type="PANTHER" id="PTHR30222:SF17">
    <property type="entry name" value="SPERMIDINE_PUTRESCINE-BINDING PERIPLASMIC PROTEIN"/>
    <property type="match status" value="1"/>
</dbReference>
<dbReference type="GO" id="GO:0019808">
    <property type="term" value="F:polyamine binding"/>
    <property type="evidence" value="ECO:0007669"/>
    <property type="project" value="InterPro"/>
</dbReference>
<feature type="chain" id="PRO_5012696356" evidence="5">
    <location>
        <begin position="20"/>
        <end position="377"/>
    </location>
</feature>
<keyword evidence="2" id="KW-0813">Transport</keyword>
<accession>A0A286GEZ8</accession>
<reference evidence="7" key="1">
    <citation type="submission" date="2017-09" db="EMBL/GenBank/DDBJ databases">
        <authorList>
            <person name="Varghese N."/>
            <person name="Submissions S."/>
        </authorList>
    </citation>
    <scope>NUCLEOTIDE SEQUENCE [LARGE SCALE GENOMIC DNA]</scope>
    <source>
        <strain evidence="7">USBA 140</strain>
    </source>
</reference>
<dbReference type="InterPro" id="IPR006311">
    <property type="entry name" value="TAT_signal"/>
</dbReference>
<name>A0A286GEZ8_9PROT</name>